<proteinExistence type="predicted"/>
<dbReference type="InterPro" id="IPR032710">
    <property type="entry name" value="NTF2-like_dom_sf"/>
</dbReference>
<dbReference type="SUPFAM" id="SSF54427">
    <property type="entry name" value="NTF2-like"/>
    <property type="match status" value="1"/>
</dbReference>
<sequence length="183" mass="20619">MTALLCSKLQGRAGLVSRFRLPHRAKARVIPPRSMPLTQEAKSALEKQLLNRQQVLLDAISAGDYETYTSLCDENITCFEPEAKSHLVQGLPFHKFYFDFGAKMATRAVPQPLQRELNTMSGASVRLLSDTSAVVAYVRLKQTAKHSPNVGHVPETIVSQETRVWQQFEDGWKNVHLHRSMMS</sequence>
<comment type="caution">
    <text evidence="2">The sequence shown here is derived from an EMBL/GenBank/DDBJ whole genome shotgun (WGS) entry which is preliminary data.</text>
</comment>
<gene>
    <name evidence="2" type="ORF">DUNSADRAFT_1686</name>
</gene>
<evidence type="ECO:0000313" key="3">
    <source>
        <dbReference type="Proteomes" id="UP000815325"/>
    </source>
</evidence>
<reference evidence="2" key="1">
    <citation type="submission" date="2017-08" db="EMBL/GenBank/DDBJ databases">
        <authorList>
            <person name="Polle J.E."/>
            <person name="Barry K."/>
            <person name="Cushman J."/>
            <person name="Schmutz J."/>
            <person name="Tran D."/>
            <person name="Hathwaick L.T."/>
            <person name="Yim W.C."/>
            <person name="Jenkins J."/>
            <person name="Mckie-Krisberg Z.M."/>
            <person name="Prochnik S."/>
            <person name="Lindquist E."/>
            <person name="Dockter R.B."/>
            <person name="Adam C."/>
            <person name="Molina H."/>
            <person name="Bunkerborg J."/>
            <person name="Jin E."/>
            <person name="Buchheim M."/>
            <person name="Magnuson J."/>
        </authorList>
    </citation>
    <scope>NUCLEOTIDE SEQUENCE</scope>
    <source>
        <strain evidence="2">CCAP 19/18</strain>
    </source>
</reference>
<dbReference type="GO" id="GO:0016301">
    <property type="term" value="F:kinase activity"/>
    <property type="evidence" value="ECO:0007669"/>
    <property type="project" value="UniProtKB-KW"/>
</dbReference>
<dbReference type="InterPro" id="IPR013543">
    <property type="entry name" value="Ca/CaM-dep_prot_kinase-assoc"/>
</dbReference>
<evidence type="ECO:0000259" key="1">
    <source>
        <dbReference type="Pfam" id="PF08332"/>
    </source>
</evidence>
<dbReference type="Pfam" id="PF08332">
    <property type="entry name" value="CaMKII_AD"/>
    <property type="match status" value="1"/>
</dbReference>
<dbReference type="Proteomes" id="UP000815325">
    <property type="component" value="Unassembled WGS sequence"/>
</dbReference>
<organism evidence="2 3">
    <name type="scientific">Dunaliella salina</name>
    <name type="common">Green alga</name>
    <name type="synonym">Protococcus salinus</name>
    <dbReference type="NCBI Taxonomy" id="3046"/>
    <lineage>
        <taxon>Eukaryota</taxon>
        <taxon>Viridiplantae</taxon>
        <taxon>Chlorophyta</taxon>
        <taxon>core chlorophytes</taxon>
        <taxon>Chlorophyceae</taxon>
        <taxon>CS clade</taxon>
        <taxon>Chlamydomonadales</taxon>
        <taxon>Dunaliellaceae</taxon>
        <taxon>Dunaliella</taxon>
    </lineage>
</organism>
<dbReference type="EMBL" id="MU069556">
    <property type="protein sequence ID" value="KAF5839069.1"/>
    <property type="molecule type" value="Genomic_DNA"/>
</dbReference>
<dbReference type="Gene3D" id="3.10.450.50">
    <property type="match status" value="1"/>
</dbReference>
<name>A0ABQ7GWT1_DUNSA</name>
<accession>A0ABQ7GWT1</accession>
<feature type="domain" description="Calcium/calmodulin-dependent protein kinase II association-domain" evidence="1">
    <location>
        <begin position="48"/>
        <end position="182"/>
    </location>
</feature>
<dbReference type="EMBL" id="MU069556">
    <property type="protein sequence ID" value="KAF5839070.1"/>
    <property type="molecule type" value="Genomic_DNA"/>
</dbReference>
<evidence type="ECO:0000313" key="2">
    <source>
        <dbReference type="EMBL" id="KAF5839069.1"/>
    </source>
</evidence>
<reference evidence="2" key="2">
    <citation type="submission" date="2020-06" db="EMBL/GenBank/DDBJ databases">
        <authorList>
            <consortium name="DOE Joint Genome Institute"/>
            <person name="Calhoun S."/>
            <person name="Polle J.E."/>
            <person name="Mckie-Krisberg Z."/>
            <person name="Prochnik S."/>
            <person name="Neofotis P."/>
            <person name="Yim W.C."/>
            <person name="Hathwaik L.T."/>
            <person name="Jenkins J."/>
            <person name="Molina H."/>
            <person name="Bunkenborg J."/>
            <person name="Grigoriev I.V."/>
            <person name="Barry K."/>
            <person name="Schmutz J."/>
            <person name="Jin E."/>
            <person name="Cushman J.C."/>
            <person name="Magnuson J.K."/>
        </authorList>
    </citation>
    <scope>NUCLEOTIDE SEQUENCE</scope>
    <source>
        <strain evidence="2">CCAP 19/18</strain>
    </source>
</reference>
<keyword evidence="2" id="KW-0808">Transferase</keyword>
<protein>
    <submittedName>
        <fullName evidence="2">Calcium/calmodulin dependent protein kinase II association-domain-containing protein</fullName>
    </submittedName>
</protein>
<keyword evidence="2" id="KW-0418">Kinase</keyword>
<keyword evidence="3" id="KW-1185">Reference proteome</keyword>